<dbReference type="InterPro" id="IPR042070">
    <property type="entry name" value="PucR_C-HTH_sf"/>
</dbReference>
<dbReference type="PANTHER" id="PTHR33744">
    <property type="entry name" value="CARBOHYDRATE DIACID REGULATOR"/>
    <property type="match status" value="1"/>
</dbReference>
<name>A0ABM9ME21_9MYCO</name>
<comment type="similarity">
    <text evidence="1">Belongs to the CdaR family.</text>
</comment>
<accession>A0ABM9ME21</accession>
<organism evidence="4 5">
    <name type="scientific">[Mycobacterium] wendilense</name>
    <dbReference type="NCBI Taxonomy" id="3064284"/>
    <lineage>
        <taxon>Bacteria</taxon>
        <taxon>Bacillati</taxon>
        <taxon>Actinomycetota</taxon>
        <taxon>Actinomycetes</taxon>
        <taxon>Mycobacteriales</taxon>
        <taxon>Mycobacteriaceae</taxon>
        <taxon>Mycolicibacter</taxon>
    </lineage>
</organism>
<dbReference type="PANTHER" id="PTHR33744:SF1">
    <property type="entry name" value="DNA-BINDING TRANSCRIPTIONAL ACTIVATOR ADER"/>
    <property type="match status" value="1"/>
</dbReference>
<feature type="domain" description="PucR C-terminal helix-turn-helix" evidence="2">
    <location>
        <begin position="340"/>
        <end position="379"/>
    </location>
</feature>
<dbReference type="Proteomes" id="UP001190466">
    <property type="component" value="Chromosome"/>
</dbReference>
<evidence type="ECO:0000313" key="5">
    <source>
        <dbReference type="Proteomes" id="UP001190466"/>
    </source>
</evidence>
<dbReference type="EMBL" id="OY726395">
    <property type="protein sequence ID" value="CAJ1582903.1"/>
    <property type="molecule type" value="Genomic_DNA"/>
</dbReference>
<evidence type="ECO:0000313" key="4">
    <source>
        <dbReference type="EMBL" id="CAJ1582903.1"/>
    </source>
</evidence>
<dbReference type="Pfam" id="PF17853">
    <property type="entry name" value="GGDEF_2"/>
    <property type="match status" value="1"/>
</dbReference>
<feature type="domain" description="CdaR GGDEF-like" evidence="3">
    <location>
        <begin position="186"/>
        <end position="292"/>
    </location>
</feature>
<reference evidence="4 5" key="1">
    <citation type="submission" date="2023-08" db="EMBL/GenBank/DDBJ databases">
        <authorList>
            <person name="Folkvardsen B D."/>
            <person name="Norman A."/>
        </authorList>
    </citation>
    <scope>NUCLEOTIDE SEQUENCE [LARGE SCALE GENOMIC DNA]</scope>
    <source>
        <strain evidence="4 5">Mu0050</strain>
    </source>
</reference>
<dbReference type="Pfam" id="PF13556">
    <property type="entry name" value="HTH_30"/>
    <property type="match status" value="1"/>
</dbReference>
<evidence type="ECO:0000256" key="1">
    <source>
        <dbReference type="ARBA" id="ARBA00006754"/>
    </source>
</evidence>
<sequence>MRQDDPSSDVYEAIRRCAHEFLARTHLLDELDAAVVDTLSDETRGDPALVAAISASNRSNVLHWVRSLARDPYAPVPANTSPDVLDPVYDVVRRGLELLALDGYRIGQHLLHSAWNEVVLSTVDDASTARQILRMTSTSLADFVGGTMRVLLEKFTVHREEAMRDSTAERLRAASWLVEGAPIADARAEALLRYRLQGRHCAAILWSDESTIIDLQQQIDAVLRVPEAPSPLLIKATKTTLWVWWSWSETLTPAKVAERLGTLGPLRAAVGTAAAGRSGFVQAHLHARAVQDLVLQATDPPAVTCYDDVQAIIVAMTDRSAARDLVRRTLGDRLLSSPDLVETLRLYVRLQSNATRTAEAAGTHRNTIQARVDKALRTLPGGRDIPPLQLELALELSRWLSRHDGSPTAASQDDPRADPTL</sequence>
<evidence type="ECO:0000259" key="3">
    <source>
        <dbReference type="Pfam" id="PF17853"/>
    </source>
</evidence>
<proteinExistence type="inferred from homology"/>
<dbReference type="RefSeq" id="WP_316516820.1">
    <property type="nucleotide sequence ID" value="NZ_OY726395.1"/>
</dbReference>
<protein>
    <submittedName>
        <fullName evidence="4">Helix-turn-helix domain-containing protein</fullName>
    </submittedName>
</protein>
<dbReference type="InterPro" id="IPR051448">
    <property type="entry name" value="CdaR-like_regulators"/>
</dbReference>
<dbReference type="InterPro" id="IPR041522">
    <property type="entry name" value="CdaR_GGDEF"/>
</dbReference>
<dbReference type="InterPro" id="IPR025736">
    <property type="entry name" value="PucR_C-HTH_dom"/>
</dbReference>
<dbReference type="Gene3D" id="1.10.10.2840">
    <property type="entry name" value="PucR C-terminal helix-turn-helix domain"/>
    <property type="match status" value="1"/>
</dbReference>
<gene>
    <name evidence="4" type="ORF">MU0050_002337</name>
</gene>
<keyword evidence="5" id="KW-1185">Reference proteome</keyword>
<evidence type="ECO:0000259" key="2">
    <source>
        <dbReference type="Pfam" id="PF13556"/>
    </source>
</evidence>